<dbReference type="OrthoDB" id="9814815at2"/>
<dbReference type="SUPFAM" id="SSF100950">
    <property type="entry name" value="NagB/RpiA/CoA transferase-like"/>
    <property type="match status" value="1"/>
</dbReference>
<comment type="caution">
    <text evidence="5">The sequence shown here is derived from an EMBL/GenBank/DDBJ whole genome shotgun (WGS) entry which is preliminary data.</text>
</comment>
<organism evidence="5 6">
    <name type="scientific">Thalassobaculum litoreum DSM 18839</name>
    <dbReference type="NCBI Taxonomy" id="1123362"/>
    <lineage>
        <taxon>Bacteria</taxon>
        <taxon>Pseudomonadati</taxon>
        <taxon>Pseudomonadota</taxon>
        <taxon>Alphaproteobacteria</taxon>
        <taxon>Rhodospirillales</taxon>
        <taxon>Thalassobaculaceae</taxon>
        <taxon>Thalassobaculum</taxon>
    </lineage>
</organism>
<dbReference type="Proteomes" id="UP000198615">
    <property type="component" value="Unassembled WGS sequence"/>
</dbReference>
<evidence type="ECO:0000256" key="2">
    <source>
        <dbReference type="ARBA" id="ARBA00023015"/>
    </source>
</evidence>
<keyword evidence="1" id="KW-0678">Repressor</keyword>
<feature type="domain" description="HTH deoR-type" evidence="4">
    <location>
        <begin position="3"/>
        <end position="58"/>
    </location>
</feature>
<dbReference type="RefSeq" id="WP_028794478.1">
    <property type="nucleotide sequence ID" value="NZ_FNBW01000015.1"/>
</dbReference>
<dbReference type="InterPro" id="IPR036388">
    <property type="entry name" value="WH-like_DNA-bd_sf"/>
</dbReference>
<dbReference type="SMART" id="SM01134">
    <property type="entry name" value="DeoRC"/>
    <property type="match status" value="1"/>
</dbReference>
<dbReference type="SUPFAM" id="SSF46785">
    <property type="entry name" value="Winged helix' DNA-binding domain"/>
    <property type="match status" value="1"/>
</dbReference>
<dbReference type="InterPro" id="IPR001034">
    <property type="entry name" value="DeoR_HTH"/>
</dbReference>
<dbReference type="Pfam" id="PF08220">
    <property type="entry name" value="HTH_DeoR"/>
    <property type="match status" value="1"/>
</dbReference>
<dbReference type="Pfam" id="PF00455">
    <property type="entry name" value="DeoRC"/>
    <property type="match status" value="1"/>
</dbReference>
<reference evidence="5 6" key="1">
    <citation type="submission" date="2016-10" db="EMBL/GenBank/DDBJ databases">
        <authorList>
            <person name="Varghese N."/>
            <person name="Submissions S."/>
        </authorList>
    </citation>
    <scope>NUCLEOTIDE SEQUENCE [LARGE SCALE GENOMIC DNA]</scope>
    <source>
        <strain evidence="5 6">DSM 18839</strain>
    </source>
</reference>
<dbReference type="EMBL" id="FNBW01000015">
    <property type="protein sequence ID" value="SDG36431.1"/>
    <property type="molecule type" value="Genomic_DNA"/>
</dbReference>
<accession>A0A8G2BLA5</accession>
<evidence type="ECO:0000313" key="6">
    <source>
        <dbReference type="Proteomes" id="UP000198615"/>
    </source>
</evidence>
<keyword evidence="2" id="KW-0805">Transcription regulation</keyword>
<proteinExistence type="predicted"/>
<dbReference type="PANTHER" id="PTHR30363">
    <property type="entry name" value="HTH-TYPE TRANSCRIPTIONAL REGULATOR SRLR-RELATED"/>
    <property type="match status" value="1"/>
</dbReference>
<dbReference type="SMART" id="SM00420">
    <property type="entry name" value="HTH_DEOR"/>
    <property type="match status" value="1"/>
</dbReference>
<dbReference type="PROSITE" id="PS51000">
    <property type="entry name" value="HTH_DEOR_2"/>
    <property type="match status" value="1"/>
</dbReference>
<dbReference type="GO" id="GO:0003700">
    <property type="term" value="F:DNA-binding transcription factor activity"/>
    <property type="evidence" value="ECO:0007669"/>
    <property type="project" value="InterPro"/>
</dbReference>
<keyword evidence="6" id="KW-1185">Reference proteome</keyword>
<dbReference type="InterPro" id="IPR037171">
    <property type="entry name" value="NagB/RpiA_transferase-like"/>
</dbReference>
<dbReference type="Gene3D" id="1.10.10.10">
    <property type="entry name" value="Winged helix-like DNA-binding domain superfamily/Winged helix DNA-binding domain"/>
    <property type="match status" value="1"/>
</dbReference>
<dbReference type="InterPro" id="IPR014036">
    <property type="entry name" value="DeoR-like_C"/>
</dbReference>
<evidence type="ECO:0000313" key="5">
    <source>
        <dbReference type="EMBL" id="SDG36431.1"/>
    </source>
</evidence>
<sequence>MFLSDRQSDIVELAKSQGKVLVESLAERFGVTPQTIRKDLNDLCDAKILRRIHGGAINPSGTENLEYEQRRQVAADEKAAIGQEAAALIPNGASLFINIGTTTEAVSEALVNHQNLMVITNNLNVANRLRLIPTVEVVISGGIVRRSDGGIVGEAAVDFIRQFKVDYAIIGASAIDQDGALLDYDFREVKVAQAIIQNARNVILVADSTKLDVAAPVRIAHISQVNTVVTDDGISSEFRDLCRQNEVELIRVRS</sequence>
<name>A0A8G2BLA5_9PROT</name>
<dbReference type="Gene3D" id="3.40.50.1360">
    <property type="match status" value="1"/>
</dbReference>
<protein>
    <submittedName>
        <fullName evidence="5">Transcriptional regulator, DeoR family</fullName>
    </submittedName>
</protein>
<evidence type="ECO:0000259" key="4">
    <source>
        <dbReference type="PROSITE" id="PS51000"/>
    </source>
</evidence>
<dbReference type="PRINTS" id="PR00037">
    <property type="entry name" value="HTHLACR"/>
</dbReference>
<gene>
    <name evidence="5" type="ORF">SAMN05660686_04168</name>
</gene>
<dbReference type="InterPro" id="IPR050313">
    <property type="entry name" value="Carb_Metab_HTH_regulators"/>
</dbReference>
<evidence type="ECO:0000256" key="3">
    <source>
        <dbReference type="ARBA" id="ARBA00023163"/>
    </source>
</evidence>
<dbReference type="PANTHER" id="PTHR30363:SF4">
    <property type="entry name" value="GLYCEROL-3-PHOSPHATE REGULON REPRESSOR"/>
    <property type="match status" value="1"/>
</dbReference>
<evidence type="ECO:0000256" key="1">
    <source>
        <dbReference type="ARBA" id="ARBA00022491"/>
    </source>
</evidence>
<keyword evidence="3" id="KW-0804">Transcription</keyword>
<dbReference type="AlphaFoldDB" id="A0A8G2BLA5"/>
<dbReference type="InterPro" id="IPR036390">
    <property type="entry name" value="WH_DNA-bd_sf"/>
</dbReference>